<evidence type="ECO:0000313" key="2">
    <source>
        <dbReference type="Proteomes" id="UP001596545"/>
    </source>
</evidence>
<proteinExistence type="predicted"/>
<dbReference type="Proteomes" id="UP001596545">
    <property type="component" value="Unassembled WGS sequence"/>
</dbReference>
<dbReference type="AlphaFoldDB" id="A0ABD6ANU9"/>
<reference evidence="1 2" key="1">
    <citation type="journal article" date="2019" name="Int. J. Syst. Evol. Microbiol.">
        <title>The Global Catalogue of Microorganisms (GCM) 10K type strain sequencing project: providing services to taxonomists for standard genome sequencing and annotation.</title>
        <authorList>
            <consortium name="The Broad Institute Genomics Platform"/>
            <consortium name="The Broad Institute Genome Sequencing Center for Infectious Disease"/>
            <person name="Wu L."/>
            <person name="Ma J."/>
        </authorList>
    </citation>
    <scope>NUCLEOTIDE SEQUENCE [LARGE SCALE GENOMIC DNA]</scope>
    <source>
        <strain evidence="1 2">CGMCC 1.12554</strain>
    </source>
</reference>
<dbReference type="EMBL" id="JBHTBL010000021">
    <property type="protein sequence ID" value="MFC7325988.1"/>
    <property type="molecule type" value="Genomic_DNA"/>
</dbReference>
<organism evidence="1 2">
    <name type="scientific">Halorubrum rutilum</name>
    <dbReference type="NCBI Taxonomy" id="1364933"/>
    <lineage>
        <taxon>Archaea</taxon>
        <taxon>Methanobacteriati</taxon>
        <taxon>Methanobacteriota</taxon>
        <taxon>Stenosarchaea group</taxon>
        <taxon>Halobacteria</taxon>
        <taxon>Halobacteriales</taxon>
        <taxon>Haloferacaceae</taxon>
        <taxon>Halorubrum</taxon>
    </lineage>
</organism>
<gene>
    <name evidence="1" type="ORF">ACFQMF_15595</name>
</gene>
<dbReference type="RefSeq" id="WP_256410078.1">
    <property type="nucleotide sequence ID" value="NZ_JANHDN010000010.1"/>
</dbReference>
<protein>
    <submittedName>
        <fullName evidence="1">Uncharacterized protein</fullName>
    </submittedName>
</protein>
<keyword evidence="2" id="KW-1185">Reference proteome</keyword>
<evidence type="ECO:0000313" key="1">
    <source>
        <dbReference type="EMBL" id="MFC7325988.1"/>
    </source>
</evidence>
<comment type="caution">
    <text evidence="1">The sequence shown here is derived from an EMBL/GenBank/DDBJ whole genome shotgun (WGS) entry which is preliminary data.</text>
</comment>
<name>A0ABD6ANU9_9EURY</name>
<sequence length="108" mass="11958">MTVDLPELGFDADDAVAVAIDERDETTVVEVEHDIDDWTLTFNEDGELTWPPGQSAPRWLGLVIKTAAPELRVTRNGHPRRSVRRASMALHLSAHVQDTSKIGDTAQK</sequence>
<accession>A0ABD6ANU9</accession>